<dbReference type="InterPro" id="IPR017853">
    <property type="entry name" value="GH"/>
</dbReference>
<dbReference type="GO" id="GO:0005829">
    <property type="term" value="C:cytosol"/>
    <property type="evidence" value="ECO:0007669"/>
    <property type="project" value="TreeGrafter"/>
</dbReference>
<comment type="similarity">
    <text evidence="1 9">Belongs to the glycosyl hydrolase 1 family.</text>
</comment>
<accession>A0A7X1E5Q6</accession>
<dbReference type="InterPro" id="IPR001360">
    <property type="entry name" value="Glyco_hydro_1"/>
</dbReference>
<dbReference type="AlphaFoldDB" id="A0A7X1E5Q6"/>
<dbReference type="PANTHER" id="PTHR10353:SF36">
    <property type="entry name" value="LP05116P"/>
    <property type="match status" value="1"/>
</dbReference>
<name>A0A7X1E5Q6_9BACT</name>
<dbReference type="EMBL" id="JACHVA010000126">
    <property type="protein sequence ID" value="MBC2603411.1"/>
    <property type="molecule type" value="Genomic_DNA"/>
</dbReference>
<protein>
    <recommendedName>
        <fullName evidence="9">Beta-glucosidase</fullName>
        <ecNumber evidence="9">3.2.1.21</ecNumber>
    </recommendedName>
</protein>
<evidence type="ECO:0000313" key="11">
    <source>
        <dbReference type="Proteomes" id="UP000525652"/>
    </source>
</evidence>
<feature type="binding site" evidence="8">
    <location>
        <position position="410"/>
    </location>
    <ligand>
        <name>substrate</name>
    </ligand>
</feature>
<evidence type="ECO:0000256" key="2">
    <source>
        <dbReference type="ARBA" id="ARBA00022801"/>
    </source>
</evidence>
<keyword evidence="11" id="KW-1185">Reference proteome</keyword>
<comment type="caution">
    <text evidence="10">The sequence shown here is derived from an EMBL/GenBank/DDBJ whole genome shotgun (WGS) entry which is preliminary data.</text>
</comment>
<dbReference type="PRINTS" id="PR00131">
    <property type="entry name" value="GLHYDRLASE1"/>
</dbReference>
<organism evidence="10 11">
    <name type="scientific">Puniceicoccus vermicola</name>
    <dbReference type="NCBI Taxonomy" id="388746"/>
    <lineage>
        <taxon>Bacteria</taxon>
        <taxon>Pseudomonadati</taxon>
        <taxon>Verrucomicrobiota</taxon>
        <taxon>Opitutia</taxon>
        <taxon>Puniceicoccales</taxon>
        <taxon>Puniceicoccaceae</taxon>
        <taxon>Puniceicoccus</taxon>
    </lineage>
</organism>
<feature type="binding site" evidence="8">
    <location>
        <position position="27"/>
    </location>
    <ligand>
        <name>substrate</name>
    </ligand>
</feature>
<feature type="binding site" evidence="8">
    <location>
        <position position="128"/>
    </location>
    <ligand>
        <name>substrate</name>
    </ligand>
</feature>
<evidence type="ECO:0000256" key="9">
    <source>
        <dbReference type="RuleBase" id="RU361175"/>
    </source>
</evidence>
<feature type="active site" description="Proton donor" evidence="7">
    <location>
        <position position="174"/>
    </location>
</feature>
<dbReference type="EC" id="3.2.1.21" evidence="9"/>
<dbReference type="Pfam" id="PF00232">
    <property type="entry name" value="Glyco_hydro_1"/>
    <property type="match status" value="1"/>
</dbReference>
<evidence type="ECO:0000256" key="8">
    <source>
        <dbReference type="PIRSR" id="PIRSR617736-2"/>
    </source>
</evidence>
<keyword evidence="6" id="KW-0624">Polysaccharide degradation</keyword>
<sequence>MTANTHHATRYAFPETFQWGVAAAAAQIEGGAYADGKGESVWDSYAKVPGKIKNGDNLDVACDHYHRFPEDFALMRQLGIEHYRLSISWPRIYPEGDGDVNQAGLDYYHRLFDSMEANGITPWVTLFHWDLPQSLEARFGGWRSRETVNAFARYAETVVKAFSSRVKHWFTLNEIVAFTQRAYGMERNAPGIVCDLKTVNQTFHHALLCHGHAVRSVREYGQEGSIVGLVDNPLVPIPLSESQGDIDAAQACFIEDSMRVLNPIYRGEYSTEYIEKFGEENVPTVQERDFELITAECDFIGLNIYWGYYVRAGADGQRERVPFPPDYPTASVDWLKITPESLYWGPRHIRDVYGDQKIYIAESGCGYHDEPLNENGECLDLQRRDLVRSYLKELHRAIQDGIDVRGYFLWSFMDNFEWGEGYGIRFGIIHMDYETLKRTPKLSAIWYSEVIRNNTLYPPLSTNFPELATSV</sequence>
<evidence type="ECO:0000256" key="5">
    <source>
        <dbReference type="ARBA" id="ARBA00023295"/>
    </source>
</evidence>
<gene>
    <name evidence="10" type="ORF">H5P30_16630</name>
</gene>
<feature type="active site" description="Nucleophile" evidence="7">
    <location>
        <position position="362"/>
    </location>
</feature>
<keyword evidence="4" id="KW-0119">Carbohydrate metabolism</keyword>
<keyword evidence="3" id="KW-0136">Cellulose degradation</keyword>
<dbReference type="FunFam" id="3.20.20.80:FF:000004">
    <property type="entry name" value="Beta-glucosidase 6-phospho-beta-glucosidase"/>
    <property type="match status" value="1"/>
</dbReference>
<keyword evidence="5 9" id="KW-0326">Glycosidase</keyword>
<dbReference type="GO" id="GO:0030245">
    <property type="term" value="P:cellulose catabolic process"/>
    <property type="evidence" value="ECO:0007669"/>
    <property type="project" value="UniProtKB-KW"/>
</dbReference>
<evidence type="ECO:0000256" key="4">
    <source>
        <dbReference type="ARBA" id="ARBA00023277"/>
    </source>
</evidence>
<dbReference type="SUPFAM" id="SSF51445">
    <property type="entry name" value="(Trans)glycosidases"/>
    <property type="match status" value="1"/>
</dbReference>
<dbReference type="NCBIfam" id="TIGR03356">
    <property type="entry name" value="BGL"/>
    <property type="match status" value="1"/>
</dbReference>
<dbReference type="PANTHER" id="PTHR10353">
    <property type="entry name" value="GLYCOSYL HYDROLASE"/>
    <property type="match status" value="1"/>
</dbReference>
<comment type="catalytic activity">
    <reaction evidence="9">
        <text>Hydrolysis of terminal, non-reducing beta-D-glucosyl residues with release of beta-D-glucose.</text>
        <dbReference type="EC" id="3.2.1.21"/>
    </reaction>
</comment>
<dbReference type="Gene3D" id="3.20.20.80">
    <property type="entry name" value="Glycosidases"/>
    <property type="match status" value="1"/>
</dbReference>
<evidence type="ECO:0000256" key="3">
    <source>
        <dbReference type="ARBA" id="ARBA00023001"/>
    </source>
</evidence>
<evidence type="ECO:0000256" key="7">
    <source>
        <dbReference type="PIRSR" id="PIRSR617736-1"/>
    </source>
</evidence>
<evidence type="ECO:0000256" key="6">
    <source>
        <dbReference type="ARBA" id="ARBA00023326"/>
    </source>
</evidence>
<dbReference type="Proteomes" id="UP000525652">
    <property type="component" value="Unassembled WGS sequence"/>
</dbReference>
<dbReference type="GO" id="GO:0008422">
    <property type="term" value="F:beta-glucosidase activity"/>
    <property type="evidence" value="ECO:0007669"/>
    <property type="project" value="UniProtKB-EC"/>
</dbReference>
<keyword evidence="2 9" id="KW-0378">Hydrolase</keyword>
<dbReference type="InterPro" id="IPR017736">
    <property type="entry name" value="Glyco_hydro_1_beta-glucosidase"/>
</dbReference>
<evidence type="ECO:0000256" key="1">
    <source>
        <dbReference type="ARBA" id="ARBA00010838"/>
    </source>
</evidence>
<proteinExistence type="inferred from homology"/>
<feature type="binding site" evidence="8">
    <location>
        <begin position="417"/>
        <end position="418"/>
    </location>
    <ligand>
        <name>substrate</name>
    </ligand>
</feature>
<reference evidence="10 11" key="1">
    <citation type="submission" date="2020-07" db="EMBL/GenBank/DDBJ databases">
        <authorList>
            <person name="Feng X."/>
        </authorList>
    </citation>
    <scope>NUCLEOTIDE SEQUENCE [LARGE SCALE GENOMIC DNA]</scope>
    <source>
        <strain evidence="10 11">JCM14086</strain>
    </source>
</reference>
<evidence type="ECO:0000313" key="10">
    <source>
        <dbReference type="EMBL" id="MBC2603411.1"/>
    </source>
</evidence>
<dbReference type="RefSeq" id="WP_185694038.1">
    <property type="nucleotide sequence ID" value="NZ_JACHVA010000126.1"/>
</dbReference>
<feature type="binding site" evidence="8">
    <location>
        <position position="305"/>
    </location>
    <ligand>
        <name>substrate</name>
    </ligand>
</feature>
<feature type="binding site" evidence="8">
    <location>
        <position position="173"/>
    </location>
    <ligand>
        <name>substrate</name>
    </ligand>
</feature>